<dbReference type="InterPro" id="IPR009057">
    <property type="entry name" value="Homeodomain-like_sf"/>
</dbReference>
<dbReference type="Gene3D" id="1.10.10.60">
    <property type="entry name" value="Homeodomain-like"/>
    <property type="match status" value="1"/>
</dbReference>
<dbReference type="Proteomes" id="UP001431209">
    <property type="component" value="Unassembled WGS sequence"/>
</dbReference>
<evidence type="ECO:0008006" key="4">
    <source>
        <dbReference type="Google" id="ProtNLM"/>
    </source>
</evidence>
<feature type="compositionally biased region" description="Acidic residues" evidence="1">
    <location>
        <begin position="15"/>
        <end position="30"/>
    </location>
</feature>
<dbReference type="SUPFAM" id="SSF46689">
    <property type="entry name" value="Homeodomain-like"/>
    <property type="match status" value="1"/>
</dbReference>
<feature type="region of interest" description="Disordered" evidence="1">
    <location>
        <begin position="1"/>
        <end position="65"/>
    </location>
</feature>
<organism evidence="2 3">
    <name type="scientific">Acrasis kona</name>
    <dbReference type="NCBI Taxonomy" id="1008807"/>
    <lineage>
        <taxon>Eukaryota</taxon>
        <taxon>Discoba</taxon>
        <taxon>Heterolobosea</taxon>
        <taxon>Tetramitia</taxon>
        <taxon>Eutetramitia</taxon>
        <taxon>Acrasidae</taxon>
        <taxon>Acrasis</taxon>
    </lineage>
</organism>
<gene>
    <name evidence="2" type="ORF">AKO1_013650</name>
</gene>
<feature type="compositionally biased region" description="Basic and acidic residues" evidence="1">
    <location>
        <begin position="233"/>
        <end position="250"/>
    </location>
</feature>
<feature type="region of interest" description="Disordered" evidence="1">
    <location>
        <begin position="224"/>
        <end position="257"/>
    </location>
</feature>
<accession>A0AAW2YW44</accession>
<name>A0AAW2YW44_9EUKA</name>
<reference evidence="2 3" key="1">
    <citation type="submission" date="2024-03" db="EMBL/GenBank/DDBJ databases">
        <title>The Acrasis kona genome and developmental transcriptomes reveal deep origins of eukaryotic multicellular pathways.</title>
        <authorList>
            <person name="Sheikh S."/>
            <person name="Fu C.-J."/>
            <person name="Brown M.W."/>
            <person name="Baldauf S.L."/>
        </authorList>
    </citation>
    <scope>NUCLEOTIDE SEQUENCE [LARGE SCALE GENOMIC DNA]</scope>
    <source>
        <strain evidence="2 3">ATCC MYA-3509</strain>
    </source>
</reference>
<dbReference type="InterPro" id="IPR001005">
    <property type="entry name" value="SANT/Myb"/>
</dbReference>
<feature type="compositionally biased region" description="Basic and acidic residues" evidence="1">
    <location>
        <begin position="45"/>
        <end position="54"/>
    </location>
</feature>
<evidence type="ECO:0000256" key="1">
    <source>
        <dbReference type="SAM" id="MobiDB-lite"/>
    </source>
</evidence>
<proteinExistence type="predicted"/>
<sequence length="274" mass="32401">MGATHEDEYIPTTEVETEDDNEDLVDEDYSPPDSSSKRRKTKSTKNSDKKSSKEGKRRSRHSFSEEEEEKLKYGVVKFKKKDGTIDWKKVTAHVNPDLTLRQVFQRYYRVTLSKKKHKWSENQSIELLHYVKLSEVEDRCSVVSMSEISKRYYNNVFPDTQLRHHYDYHCKNNKELVKKYESKSVQEIEQIIINNTRDRSKWEVEPKVMDEPRRLRKKVKLEHVEEDLDRSEEEVPPKKKRRTEEVKSEDSCSSSSSVELEASNIMLSIFSAAE</sequence>
<evidence type="ECO:0000313" key="2">
    <source>
        <dbReference type="EMBL" id="KAL0481011.1"/>
    </source>
</evidence>
<dbReference type="CDD" id="cd00167">
    <property type="entry name" value="SANT"/>
    <property type="match status" value="1"/>
</dbReference>
<keyword evidence="3" id="KW-1185">Reference proteome</keyword>
<comment type="caution">
    <text evidence="2">The sequence shown here is derived from an EMBL/GenBank/DDBJ whole genome shotgun (WGS) entry which is preliminary data.</text>
</comment>
<protein>
    <recommendedName>
        <fullName evidence="4">Myb-like domain-containing protein</fullName>
    </recommendedName>
</protein>
<dbReference type="AlphaFoldDB" id="A0AAW2YW44"/>
<dbReference type="Pfam" id="PF13921">
    <property type="entry name" value="Myb_DNA-bind_6"/>
    <property type="match status" value="1"/>
</dbReference>
<dbReference type="EMBL" id="JAOPGA020000710">
    <property type="protein sequence ID" value="KAL0481011.1"/>
    <property type="molecule type" value="Genomic_DNA"/>
</dbReference>
<evidence type="ECO:0000313" key="3">
    <source>
        <dbReference type="Proteomes" id="UP001431209"/>
    </source>
</evidence>